<evidence type="ECO:0000256" key="7">
    <source>
        <dbReference type="ARBA" id="ARBA00023098"/>
    </source>
</evidence>
<gene>
    <name evidence="11" type="ORF">BJY01DRAFT_248484</name>
</gene>
<feature type="transmembrane region" description="Helical" evidence="10">
    <location>
        <begin position="152"/>
        <end position="171"/>
    </location>
</feature>
<feature type="transmembrane region" description="Helical" evidence="10">
    <location>
        <begin position="12"/>
        <end position="29"/>
    </location>
</feature>
<evidence type="ECO:0000256" key="10">
    <source>
        <dbReference type="SAM" id="Phobius"/>
    </source>
</evidence>
<accession>A0ABR4JUN3</accession>
<sequence length="208" mass="23584">MAAPLTTIPELATFTLLSTTTWLAIRLYVHRNGPVSWARRGMKINNTLYAILSLSMFISITMGESQPFIPAAHTPYIYHLSKFYEFTDILLVCAAGGPISLHFGFHHLTTPHLTFIRFLDGYEGWRVFSSANTFHHVLMYTYFAGALMLRPLLPWTGTVQLVVGIVVDLVIGARKCTEGEKDWQYFASAALLSVYFVLHLRDLRARRI</sequence>
<feature type="transmembrane region" description="Helical" evidence="10">
    <location>
        <begin position="183"/>
        <end position="200"/>
    </location>
</feature>
<keyword evidence="7" id="KW-0443">Lipid metabolism</keyword>
<evidence type="ECO:0000313" key="11">
    <source>
        <dbReference type="EMBL" id="KAL2843709.1"/>
    </source>
</evidence>
<evidence type="ECO:0000313" key="12">
    <source>
        <dbReference type="Proteomes" id="UP001610446"/>
    </source>
</evidence>
<evidence type="ECO:0000256" key="4">
    <source>
        <dbReference type="ARBA" id="ARBA00022692"/>
    </source>
</evidence>
<keyword evidence="2" id="KW-0444">Lipid biosynthesis</keyword>
<evidence type="ECO:0000256" key="1">
    <source>
        <dbReference type="ARBA" id="ARBA00004141"/>
    </source>
</evidence>
<keyword evidence="3" id="KW-0808">Transferase</keyword>
<comment type="subcellular location">
    <subcellularLocation>
        <location evidence="1">Membrane</location>
        <topology evidence="1">Multi-pass membrane protein</topology>
    </subcellularLocation>
</comment>
<proteinExistence type="predicted"/>
<evidence type="ECO:0000256" key="9">
    <source>
        <dbReference type="ARBA" id="ARBA00023160"/>
    </source>
</evidence>
<keyword evidence="8 10" id="KW-0472">Membrane</keyword>
<evidence type="ECO:0000256" key="3">
    <source>
        <dbReference type="ARBA" id="ARBA00022679"/>
    </source>
</evidence>
<keyword evidence="5" id="KW-0276">Fatty acid metabolism</keyword>
<keyword evidence="9" id="KW-0275">Fatty acid biosynthesis</keyword>
<dbReference type="InterPro" id="IPR002076">
    <property type="entry name" value="ELO_fam"/>
</dbReference>
<dbReference type="Proteomes" id="UP001610446">
    <property type="component" value="Unassembled WGS sequence"/>
</dbReference>
<name>A0ABR4JUN3_9EURO</name>
<keyword evidence="6 10" id="KW-1133">Transmembrane helix</keyword>
<keyword evidence="4 10" id="KW-0812">Transmembrane</keyword>
<evidence type="ECO:0000256" key="8">
    <source>
        <dbReference type="ARBA" id="ARBA00023136"/>
    </source>
</evidence>
<protein>
    <submittedName>
        <fullName evidence="11">Uncharacterized protein</fullName>
    </submittedName>
</protein>
<feature type="transmembrane region" description="Helical" evidence="10">
    <location>
        <begin position="49"/>
        <end position="69"/>
    </location>
</feature>
<evidence type="ECO:0000256" key="5">
    <source>
        <dbReference type="ARBA" id="ARBA00022832"/>
    </source>
</evidence>
<evidence type="ECO:0000256" key="6">
    <source>
        <dbReference type="ARBA" id="ARBA00022989"/>
    </source>
</evidence>
<dbReference type="EMBL" id="JBFXLU010000087">
    <property type="protein sequence ID" value="KAL2843709.1"/>
    <property type="molecule type" value="Genomic_DNA"/>
</dbReference>
<dbReference type="Pfam" id="PF01151">
    <property type="entry name" value="ELO"/>
    <property type="match status" value="1"/>
</dbReference>
<comment type="caution">
    <text evidence="11">The sequence shown here is derived from an EMBL/GenBank/DDBJ whole genome shotgun (WGS) entry which is preliminary data.</text>
</comment>
<reference evidence="11 12" key="1">
    <citation type="submission" date="2024-07" db="EMBL/GenBank/DDBJ databases">
        <title>Section-level genome sequencing and comparative genomics of Aspergillus sections Usti and Cavernicolus.</title>
        <authorList>
            <consortium name="Lawrence Berkeley National Laboratory"/>
            <person name="Nybo J.L."/>
            <person name="Vesth T.C."/>
            <person name="Theobald S."/>
            <person name="Frisvad J.C."/>
            <person name="Larsen T.O."/>
            <person name="Kjaerboelling I."/>
            <person name="Rothschild-Mancinelli K."/>
            <person name="Lyhne E.K."/>
            <person name="Kogle M.E."/>
            <person name="Barry K."/>
            <person name="Clum A."/>
            <person name="Na H."/>
            <person name="Ledsgaard L."/>
            <person name="Lin J."/>
            <person name="Lipzen A."/>
            <person name="Kuo A."/>
            <person name="Riley R."/>
            <person name="Mondo S."/>
            <person name="Labutti K."/>
            <person name="Haridas S."/>
            <person name="Pangalinan J."/>
            <person name="Salamov A.A."/>
            <person name="Simmons B.A."/>
            <person name="Magnuson J.K."/>
            <person name="Chen J."/>
            <person name="Drula E."/>
            <person name="Henrissat B."/>
            <person name="Wiebenga A."/>
            <person name="Lubbers R.J."/>
            <person name="Gomes A.C."/>
            <person name="Makela M.R."/>
            <person name="Stajich J."/>
            <person name="Grigoriev I.V."/>
            <person name="Mortensen U.H."/>
            <person name="De Vries R.P."/>
            <person name="Baker S.E."/>
            <person name="Andersen M.R."/>
        </authorList>
    </citation>
    <scope>NUCLEOTIDE SEQUENCE [LARGE SCALE GENOMIC DNA]</scope>
    <source>
        <strain evidence="11 12">CBS 123904</strain>
    </source>
</reference>
<organism evidence="11 12">
    <name type="scientific">Aspergillus pseudoustus</name>
    <dbReference type="NCBI Taxonomy" id="1810923"/>
    <lineage>
        <taxon>Eukaryota</taxon>
        <taxon>Fungi</taxon>
        <taxon>Dikarya</taxon>
        <taxon>Ascomycota</taxon>
        <taxon>Pezizomycotina</taxon>
        <taxon>Eurotiomycetes</taxon>
        <taxon>Eurotiomycetidae</taxon>
        <taxon>Eurotiales</taxon>
        <taxon>Aspergillaceae</taxon>
        <taxon>Aspergillus</taxon>
        <taxon>Aspergillus subgen. Nidulantes</taxon>
    </lineage>
</organism>
<evidence type="ECO:0000256" key="2">
    <source>
        <dbReference type="ARBA" id="ARBA00022516"/>
    </source>
</evidence>
<keyword evidence="12" id="KW-1185">Reference proteome</keyword>
<feature type="transmembrane region" description="Helical" evidence="10">
    <location>
        <begin position="89"/>
        <end position="108"/>
    </location>
</feature>